<evidence type="ECO:0000313" key="2">
    <source>
        <dbReference type="EMBL" id="KAF0807390.1"/>
    </source>
</evidence>
<keyword evidence="1" id="KW-1133">Transmembrane helix</keyword>
<feature type="transmembrane region" description="Helical" evidence="1">
    <location>
        <begin position="142"/>
        <end position="167"/>
    </location>
</feature>
<name>A0ABQ6YBI1_9GAMM</name>
<keyword evidence="1" id="KW-0472">Membrane</keyword>
<keyword evidence="1" id="KW-0812">Transmembrane</keyword>
<dbReference type="EMBL" id="AQPF01000004">
    <property type="protein sequence ID" value="KAF0807390.1"/>
    <property type="molecule type" value="Genomic_DNA"/>
</dbReference>
<dbReference type="InterPro" id="IPR005625">
    <property type="entry name" value="PepSY-ass_TM"/>
</dbReference>
<dbReference type="PANTHER" id="PTHR34219">
    <property type="entry name" value="IRON-REGULATED INNER MEMBRANE PROTEIN-RELATED"/>
    <property type="match status" value="1"/>
</dbReference>
<keyword evidence="3" id="KW-1185">Reference proteome</keyword>
<dbReference type="Pfam" id="PF03929">
    <property type="entry name" value="PepSY_TM"/>
    <property type="match status" value="1"/>
</dbReference>
<gene>
    <name evidence="2" type="ORF">A6D6_00942</name>
</gene>
<evidence type="ECO:0000256" key="1">
    <source>
        <dbReference type="SAM" id="Phobius"/>
    </source>
</evidence>
<feature type="transmembrane region" description="Helical" evidence="1">
    <location>
        <begin position="188"/>
        <end position="209"/>
    </location>
</feature>
<feature type="transmembrane region" description="Helical" evidence="1">
    <location>
        <begin position="418"/>
        <end position="436"/>
    </location>
</feature>
<proteinExistence type="predicted"/>
<organism evidence="2 3">
    <name type="scientific">Alcanivorax xiamenensis</name>
    <dbReference type="NCBI Taxonomy" id="1177156"/>
    <lineage>
        <taxon>Bacteria</taxon>
        <taxon>Pseudomonadati</taxon>
        <taxon>Pseudomonadota</taxon>
        <taxon>Gammaproteobacteria</taxon>
        <taxon>Oceanospirillales</taxon>
        <taxon>Alcanivoracaceae</taxon>
        <taxon>Alcanivorax</taxon>
    </lineage>
</organism>
<feature type="transmembrane region" description="Helical" evidence="1">
    <location>
        <begin position="391"/>
        <end position="412"/>
    </location>
</feature>
<dbReference type="PANTHER" id="PTHR34219:SF3">
    <property type="entry name" value="BLL7967 PROTEIN"/>
    <property type="match status" value="1"/>
</dbReference>
<protein>
    <submittedName>
        <fullName evidence="2">PepSY-associated TM helix domain-containing protein</fullName>
    </submittedName>
</protein>
<accession>A0ABQ6YBI1</accession>
<reference evidence="2 3" key="1">
    <citation type="submission" date="2012-09" db="EMBL/GenBank/DDBJ databases">
        <title>Genome Sequence of alkane-degrading Bacterium Alcanivorax sp. 6-D-6.</title>
        <authorList>
            <person name="Lai Q."/>
            <person name="Shao Z."/>
        </authorList>
    </citation>
    <scope>NUCLEOTIDE SEQUENCE [LARGE SCALE GENOMIC DNA]</scope>
    <source>
        <strain evidence="2 3">6-D-6</strain>
    </source>
</reference>
<feature type="transmembrane region" description="Helical" evidence="1">
    <location>
        <begin position="12"/>
        <end position="36"/>
    </location>
</feature>
<evidence type="ECO:0000313" key="3">
    <source>
        <dbReference type="Proteomes" id="UP000771797"/>
    </source>
</evidence>
<sequence>MKKKTLTLWSAIHKWTSLICTAFMLMLCLTGLPLIFHDEIDALTDSDDWQPAHPEGPMLSLDRMLDAALAQRPDEVPLFMSFDIDRPVVNVTTGPTPDAAAGDMHFASFDRTSGELVPGHEGGVMDFILQLHTDMFLGLPGMLFLGAMGLLLVLAIVSGVVLYAPFMRKLDFGTLRTKRSKRLKWLDYHNLLGIVTVAWLTVVGLTGVVNTLANPILETWKNQSLADLTAGYQGAAVPTPEQMASLDDAVAQARQAAADMTLQFVAFPGGDWSTDYHYAVFLHGNTALTSHIVTPALVDARTGAFAAMREMPWYNKTLALSGPLHFGDYGGLPLKILWSLLDVITIVVLISGLYPLPRRWRRAPPDTSTPYGRRLMSRLSPKRRHNTPARIFAVPAMIALTSLIGLIAALLGDGVLDVVSWVGLAVPVVMIGWAMVKRR</sequence>
<comment type="caution">
    <text evidence="2">The sequence shown here is derived from an EMBL/GenBank/DDBJ whole genome shotgun (WGS) entry which is preliminary data.</text>
</comment>
<dbReference type="RefSeq" id="WP_236563990.1">
    <property type="nucleotide sequence ID" value="NZ_AQPF01000004.1"/>
</dbReference>
<dbReference type="Proteomes" id="UP000771797">
    <property type="component" value="Unassembled WGS sequence"/>
</dbReference>
<feature type="transmembrane region" description="Helical" evidence="1">
    <location>
        <begin position="336"/>
        <end position="356"/>
    </location>
</feature>